<organism evidence="2 3">
    <name type="scientific">Roseivivax sediminis</name>
    <dbReference type="NCBI Taxonomy" id="936889"/>
    <lineage>
        <taxon>Bacteria</taxon>
        <taxon>Pseudomonadati</taxon>
        <taxon>Pseudomonadota</taxon>
        <taxon>Alphaproteobacteria</taxon>
        <taxon>Rhodobacterales</taxon>
        <taxon>Roseobacteraceae</taxon>
        <taxon>Roseivivax</taxon>
    </lineage>
</organism>
<dbReference type="Proteomes" id="UP000325289">
    <property type="component" value="Unassembled WGS sequence"/>
</dbReference>
<feature type="domain" description="NAD-dependent epimerase/dehydratase" evidence="1">
    <location>
        <begin position="6"/>
        <end position="210"/>
    </location>
</feature>
<reference evidence="2 3" key="1">
    <citation type="submission" date="2016-10" db="EMBL/GenBank/DDBJ databases">
        <authorList>
            <person name="Varghese N."/>
            <person name="Submissions S."/>
        </authorList>
    </citation>
    <scope>NUCLEOTIDE SEQUENCE [LARGE SCALE GENOMIC DNA]</scope>
    <source>
        <strain evidence="3">YIM D21,KCTC 23444,ACCC 10710</strain>
    </source>
</reference>
<dbReference type="InterPro" id="IPR036291">
    <property type="entry name" value="NAD(P)-bd_dom_sf"/>
</dbReference>
<proteinExistence type="predicted"/>
<name>A0A1I1X287_9RHOB</name>
<keyword evidence="3" id="KW-1185">Reference proteome</keyword>
<dbReference type="AlphaFoldDB" id="A0A1I1X287"/>
<protein>
    <submittedName>
        <fullName evidence="2">Nucleoside-diphosphate-sugar epimerase</fullName>
    </submittedName>
</protein>
<sequence>MNDRTALVLGATGGIGRAIAGALLRHGWQVRGMARVLPETGPAGLSWVRGDAMRRGDVLRAASGTSAIVHAVNPPGYRDWDRLVLPMMENSLHAARVTGARILLPGTIYNYDPERCRVIDETTPQRPASRKGAIRAQMEAMLAAGAPGVPSIILRAGDFFGSDARSSWFSQAMVRPGRPLRRVVNPARGPGHSWAYLPDLAEAAARLLDAPGLRPFERLQFEGLYDATGRRLIDGLETVTGRPLTVDRFPWWLMHALAPVARFPREAADIAPFWRHPVRLDNSRLEMLIGPEPRTELEAALRATLASLGCLPGPRAPALPRPA</sequence>
<dbReference type="Pfam" id="PF01370">
    <property type="entry name" value="Epimerase"/>
    <property type="match status" value="1"/>
</dbReference>
<dbReference type="InterPro" id="IPR001509">
    <property type="entry name" value="Epimerase_deHydtase"/>
</dbReference>
<evidence type="ECO:0000259" key="1">
    <source>
        <dbReference type="Pfam" id="PF01370"/>
    </source>
</evidence>
<evidence type="ECO:0000313" key="3">
    <source>
        <dbReference type="Proteomes" id="UP000325289"/>
    </source>
</evidence>
<dbReference type="EMBL" id="FOMS01000005">
    <property type="protein sequence ID" value="SFD99793.1"/>
    <property type="molecule type" value="Genomic_DNA"/>
</dbReference>
<gene>
    <name evidence="2" type="ORF">SAMN04515678_105144</name>
</gene>
<evidence type="ECO:0000313" key="2">
    <source>
        <dbReference type="EMBL" id="SFD99793.1"/>
    </source>
</evidence>
<dbReference type="PANTHER" id="PTHR43245">
    <property type="entry name" value="BIFUNCTIONAL POLYMYXIN RESISTANCE PROTEIN ARNA"/>
    <property type="match status" value="1"/>
</dbReference>
<dbReference type="InterPro" id="IPR050177">
    <property type="entry name" value="Lipid_A_modif_metabolic_enz"/>
</dbReference>
<dbReference type="SUPFAM" id="SSF51735">
    <property type="entry name" value="NAD(P)-binding Rossmann-fold domains"/>
    <property type="match status" value="1"/>
</dbReference>
<dbReference type="Gene3D" id="3.40.50.720">
    <property type="entry name" value="NAD(P)-binding Rossmann-like Domain"/>
    <property type="match status" value="1"/>
</dbReference>
<dbReference type="RefSeq" id="WP_149755680.1">
    <property type="nucleotide sequence ID" value="NZ_FOMS01000005.1"/>
</dbReference>
<accession>A0A1I1X287</accession>
<dbReference type="OrthoDB" id="7170465at2"/>